<dbReference type="GO" id="GO:0005524">
    <property type="term" value="F:ATP binding"/>
    <property type="evidence" value="ECO:0007669"/>
    <property type="project" value="UniProtKB-KW"/>
</dbReference>
<dbReference type="EMBL" id="AYYX01000094">
    <property type="protein sequence ID" value="KRM84109.1"/>
    <property type="molecule type" value="Genomic_DNA"/>
</dbReference>
<keyword evidence="6" id="KW-0067">ATP-binding</keyword>
<dbReference type="NCBIfam" id="TIGR01220">
    <property type="entry name" value="Pmev_kin_Gr_pos"/>
    <property type="match status" value="1"/>
</dbReference>
<gene>
    <name evidence="9" type="ORF">FD21_GL002166</name>
</gene>
<feature type="domain" description="GHMP kinase C-terminal" evidence="8">
    <location>
        <begin position="274"/>
        <end position="356"/>
    </location>
</feature>
<keyword evidence="4" id="KW-0547">Nucleotide-binding</keyword>
<evidence type="ECO:0000256" key="2">
    <source>
        <dbReference type="ARBA" id="ARBA00012958"/>
    </source>
</evidence>
<keyword evidence="10" id="KW-1185">Reference proteome</keyword>
<evidence type="ECO:0000259" key="8">
    <source>
        <dbReference type="Pfam" id="PF08544"/>
    </source>
</evidence>
<comment type="caution">
    <text evidence="9">The sequence shown here is derived from an EMBL/GenBank/DDBJ whole genome shotgun (WGS) entry which is preliminary data.</text>
</comment>
<dbReference type="InterPro" id="IPR013750">
    <property type="entry name" value="GHMP_kinase_C_dom"/>
</dbReference>
<dbReference type="PANTHER" id="PTHR31814:SF2">
    <property type="entry name" value="PHOSPHOMEVALONATE KINASE"/>
    <property type="match status" value="1"/>
</dbReference>
<protein>
    <recommendedName>
        <fullName evidence="2">phosphomevalonate kinase</fullName>
        <ecNumber evidence="2">2.7.4.2</ecNumber>
    </recommendedName>
</protein>
<keyword evidence="3" id="KW-0808">Transferase</keyword>
<evidence type="ECO:0000256" key="3">
    <source>
        <dbReference type="ARBA" id="ARBA00022679"/>
    </source>
</evidence>
<evidence type="ECO:0000256" key="1">
    <source>
        <dbReference type="ARBA" id="ARBA00005017"/>
    </source>
</evidence>
<dbReference type="Pfam" id="PF08544">
    <property type="entry name" value="GHMP_kinases_C"/>
    <property type="match status" value="1"/>
</dbReference>
<dbReference type="InterPro" id="IPR020568">
    <property type="entry name" value="Ribosomal_Su5_D2-typ_SF"/>
</dbReference>
<dbReference type="eggNOG" id="COG1577">
    <property type="taxonomic scope" value="Bacteria"/>
</dbReference>
<dbReference type="PANTHER" id="PTHR31814">
    <property type="match status" value="1"/>
</dbReference>
<evidence type="ECO:0000256" key="4">
    <source>
        <dbReference type="ARBA" id="ARBA00022741"/>
    </source>
</evidence>
<dbReference type="InterPro" id="IPR014721">
    <property type="entry name" value="Ribsml_uS5_D2-typ_fold_subgr"/>
</dbReference>
<dbReference type="UniPathway" id="UPA00057">
    <property type="reaction ID" value="UER00099"/>
</dbReference>
<dbReference type="InterPro" id="IPR035102">
    <property type="entry name" value="Phosphomevalonate_kinase"/>
</dbReference>
<evidence type="ECO:0000256" key="6">
    <source>
        <dbReference type="ARBA" id="ARBA00022840"/>
    </source>
</evidence>
<evidence type="ECO:0000313" key="10">
    <source>
        <dbReference type="Proteomes" id="UP000051576"/>
    </source>
</evidence>
<dbReference type="PRINTS" id="PR00959">
    <property type="entry name" value="MEVGALKINASE"/>
</dbReference>
<dbReference type="GO" id="GO:0019287">
    <property type="term" value="P:isopentenyl diphosphate biosynthetic process, mevalonate pathway"/>
    <property type="evidence" value="ECO:0007669"/>
    <property type="project" value="UniProtKB-UniPathway"/>
</dbReference>
<reference evidence="9 10" key="1">
    <citation type="journal article" date="2015" name="Genome Announc.">
        <title>Expanding the biotechnology potential of lactobacilli through comparative genomics of 213 strains and associated genera.</title>
        <authorList>
            <person name="Sun Z."/>
            <person name="Harris H.M."/>
            <person name="McCann A."/>
            <person name="Guo C."/>
            <person name="Argimon S."/>
            <person name="Zhang W."/>
            <person name="Yang X."/>
            <person name="Jeffery I.B."/>
            <person name="Cooney J.C."/>
            <person name="Kagawa T.F."/>
            <person name="Liu W."/>
            <person name="Song Y."/>
            <person name="Salvetti E."/>
            <person name="Wrobel A."/>
            <person name="Rasinkangas P."/>
            <person name="Parkhill J."/>
            <person name="Rea M.C."/>
            <person name="O'Sullivan O."/>
            <person name="Ritari J."/>
            <person name="Douillard F.P."/>
            <person name="Paul Ross R."/>
            <person name="Yang R."/>
            <person name="Briner A.E."/>
            <person name="Felis G.E."/>
            <person name="de Vos W.M."/>
            <person name="Barrangou R."/>
            <person name="Klaenhammer T.R."/>
            <person name="Caufield P.W."/>
            <person name="Cui Y."/>
            <person name="Zhang H."/>
            <person name="O'Toole P.W."/>
        </authorList>
    </citation>
    <scope>NUCLEOTIDE SEQUENCE [LARGE SCALE GENOMIC DNA]</scope>
    <source>
        <strain evidence="9 10">DSM 20605</strain>
    </source>
</reference>
<dbReference type="AlphaFoldDB" id="A0A0R2BXS0"/>
<dbReference type="GO" id="GO:0004631">
    <property type="term" value="F:phosphomevalonate kinase activity"/>
    <property type="evidence" value="ECO:0007669"/>
    <property type="project" value="UniProtKB-EC"/>
</dbReference>
<dbReference type="Pfam" id="PF00288">
    <property type="entry name" value="GHMP_kinases_N"/>
    <property type="match status" value="1"/>
</dbReference>
<dbReference type="SUPFAM" id="SSF55060">
    <property type="entry name" value="GHMP Kinase, C-terminal domain"/>
    <property type="match status" value="1"/>
</dbReference>
<dbReference type="InterPro" id="IPR006204">
    <property type="entry name" value="GHMP_kinase_N_dom"/>
</dbReference>
<keyword evidence="5 9" id="KW-0418">Kinase</keyword>
<organism evidence="9 10">
    <name type="scientific">Liquorilactobacillus vini DSM 20605</name>
    <dbReference type="NCBI Taxonomy" id="1133569"/>
    <lineage>
        <taxon>Bacteria</taxon>
        <taxon>Bacillati</taxon>
        <taxon>Bacillota</taxon>
        <taxon>Bacilli</taxon>
        <taxon>Lactobacillales</taxon>
        <taxon>Lactobacillaceae</taxon>
        <taxon>Liquorilactobacillus</taxon>
    </lineage>
</organism>
<name>A0A0R2BXS0_9LACO</name>
<dbReference type="Gene3D" id="3.30.70.890">
    <property type="entry name" value="GHMP kinase, C-terminal domain"/>
    <property type="match status" value="1"/>
</dbReference>
<dbReference type="InterPro" id="IPR036554">
    <property type="entry name" value="GHMP_kinase_C_sf"/>
</dbReference>
<dbReference type="Gene3D" id="3.30.230.10">
    <property type="match status" value="1"/>
</dbReference>
<dbReference type="EC" id="2.7.4.2" evidence="2"/>
<dbReference type="STRING" id="1133569.FD21_GL002166"/>
<proteinExistence type="predicted"/>
<dbReference type="SUPFAM" id="SSF54211">
    <property type="entry name" value="Ribosomal protein S5 domain 2-like"/>
    <property type="match status" value="1"/>
</dbReference>
<sequence length="369" mass="41138">MRNKYLSKGHDFLITVKAPGKLYIAGEYAVVEAGYPAILVALNQFVTVTVQESFDYGSIYSKQYQENSLYWKREGNNMVFDNRDNPFHYILSAIRLTENYAQSLGKQMRCYHLRIDSDLDSPDGKKYGLGSSAAVTVATIKALCQFYRLSMDKNQLFKLAAIAHLDIQGNGSLGDIAASVYGGWIAYRSFDRQWLKMARRQHSLAELIDLSWPDLQIELLTPPASLKLLIGWTGSPASTSHLVDAVGLKMSNQRQGYQHFLTESKACIKRMITGFHQGSLTLIQKEIRYNRKILRALSDLSGVQIETSLLHKLCETAEANHGASKTSGAGGGDCGIVLIDRQINAKNLLAAWQKAGIEQLDLHVHHVLD</sequence>
<comment type="pathway">
    <text evidence="1">Isoprenoid biosynthesis; isopentenyl diphosphate biosynthesis via mevalonate pathway; isopentenyl diphosphate from (R)-mevalonate: step 2/3.</text>
</comment>
<accession>A0A0R2BXS0</accession>
<evidence type="ECO:0000256" key="5">
    <source>
        <dbReference type="ARBA" id="ARBA00022777"/>
    </source>
</evidence>
<evidence type="ECO:0000313" key="9">
    <source>
        <dbReference type="EMBL" id="KRM84109.1"/>
    </source>
</evidence>
<dbReference type="Proteomes" id="UP000051576">
    <property type="component" value="Unassembled WGS sequence"/>
</dbReference>
<feature type="domain" description="GHMP kinase N-terminal" evidence="7">
    <location>
        <begin position="89"/>
        <end position="183"/>
    </location>
</feature>
<evidence type="ECO:0000259" key="7">
    <source>
        <dbReference type="Pfam" id="PF00288"/>
    </source>
</evidence>
<dbReference type="PATRIC" id="fig|1133569.4.peg.2333"/>
<dbReference type="InterPro" id="IPR005917">
    <property type="entry name" value="Pmev_kinase_bact"/>
</dbReference>